<feature type="coiled-coil region" evidence="1">
    <location>
        <begin position="272"/>
        <end position="306"/>
    </location>
</feature>
<evidence type="ECO:0000256" key="1">
    <source>
        <dbReference type="SAM" id="Coils"/>
    </source>
</evidence>
<accession>A0A8S1VDG6</accession>
<evidence type="ECO:0000313" key="4">
    <source>
        <dbReference type="Proteomes" id="UP000689195"/>
    </source>
</evidence>
<gene>
    <name evidence="3" type="ORF">PPENT_87.1.T0620041</name>
</gene>
<keyword evidence="1" id="KW-0175">Coiled coil</keyword>
<comment type="caution">
    <text evidence="3">The sequence shown here is derived from an EMBL/GenBank/DDBJ whole genome shotgun (WGS) entry which is preliminary data.</text>
</comment>
<dbReference type="Proteomes" id="UP000689195">
    <property type="component" value="Unassembled WGS sequence"/>
</dbReference>
<organism evidence="3 4">
    <name type="scientific">Paramecium pentaurelia</name>
    <dbReference type="NCBI Taxonomy" id="43138"/>
    <lineage>
        <taxon>Eukaryota</taxon>
        <taxon>Sar</taxon>
        <taxon>Alveolata</taxon>
        <taxon>Ciliophora</taxon>
        <taxon>Intramacronucleata</taxon>
        <taxon>Oligohymenophorea</taxon>
        <taxon>Peniculida</taxon>
        <taxon>Parameciidae</taxon>
        <taxon>Paramecium</taxon>
    </lineage>
</organism>
<feature type="transmembrane region" description="Helical" evidence="2">
    <location>
        <begin position="314"/>
        <end position="333"/>
    </location>
</feature>
<keyword evidence="2" id="KW-0472">Membrane</keyword>
<sequence length="340" mass="39600">MLFSISPQPPFQIHHRKQTTFQVINMVDHPILFRFKNDIHIRIMPSYGMIAPNERKLISVTNKTSQFDIDVLLEAINYVEEYLDMLEYSNPQLWIEKQPGILPTQMMSIRMNINTDSSSTQQSDQKQNFEEVIKQEPLHIHRQQHTFSRFQEQIVHKNSLDGQESRASYISNNNPSISPILQDASRLSANMSREAKQPTFFTEAYEIPQEPNEEFQDRMDPEQSYNNEPYASGNFICNDDENSNHEVSGIKSQTSIAKFEQTQLITSLKQKEQQILKQIDQIKISKDQLSEELEKLKFKAMFKNKENNKQDQQILIGHLLIVSVICLILGALLKKIQQLF</sequence>
<protein>
    <recommendedName>
        <fullName evidence="5">MSP domain-containing protein</fullName>
    </recommendedName>
</protein>
<name>A0A8S1VDG6_9CILI</name>
<evidence type="ECO:0000256" key="2">
    <source>
        <dbReference type="SAM" id="Phobius"/>
    </source>
</evidence>
<reference evidence="3" key="1">
    <citation type="submission" date="2021-01" db="EMBL/GenBank/DDBJ databases">
        <authorList>
            <consortium name="Genoscope - CEA"/>
            <person name="William W."/>
        </authorList>
    </citation>
    <scope>NUCLEOTIDE SEQUENCE</scope>
</reference>
<keyword evidence="2" id="KW-0812">Transmembrane</keyword>
<keyword evidence="4" id="KW-1185">Reference proteome</keyword>
<dbReference type="EMBL" id="CAJJDO010000062">
    <property type="protein sequence ID" value="CAD8174877.1"/>
    <property type="molecule type" value="Genomic_DNA"/>
</dbReference>
<proteinExistence type="predicted"/>
<keyword evidence="2" id="KW-1133">Transmembrane helix</keyword>
<dbReference type="OrthoDB" id="10295043at2759"/>
<evidence type="ECO:0000313" key="3">
    <source>
        <dbReference type="EMBL" id="CAD8174877.1"/>
    </source>
</evidence>
<evidence type="ECO:0008006" key="5">
    <source>
        <dbReference type="Google" id="ProtNLM"/>
    </source>
</evidence>
<dbReference type="AlphaFoldDB" id="A0A8S1VDG6"/>